<dbReference type="Pfam" id="PF10057">
    <property type="entry name" value="MpsC"/>
    <property type="match status" value="1"/>
</dbReference>
<reference evidence="2 3" key="1">
    <citation type="submission" date="2009-02" db="EMBL/GenBank/DDBJ databases">
        <title>Sequencing of the draft genome and assembly of Dethiobacter alkaliphilus AHT 1.</title>
        <authorList>
            <consortium name="US DOE Joint Genome Institute (JGI-PGF)"/>
            <person name="Lucas S."/>
            <person name="Copeland A."/>
            <person name="Lapidus A."/>
            <person name="Glavina del Rio T."/>
            <person name="Dalin E."/>
            <person name="Tice H."/>
            <person name="Bruce D."/>
            <person name="Goodwin L."/>
            <person name="Pitluck S."/>
            <person name="Larimer F."/>
            <person name="Land M.L."/>
            <person name="Hauser L."/>
            <person name="Muyzer G."/>
        </authorList>
    </citation>
    <scope>NUCLEOTIDE SEQUENCE [LARGE SCALE GENOMIC DNA]</scope>
    <source>
        <strain evidence="2 3">AHT 1</strain>
    </source>
</reference>
<keyword evidence="3" id="KW-1185">Reference proteome</keyword>
<feature type="domain" description="Na+-translocating membrane potential-generating system MpsC" evidence="1">
    <location>
        <begin position="5"/>
        <end position="114"/>
    </location>
</feature>
<dbReference type="eggNOG" id="COG5609">
    <property type="taxonomic scope" value="Bacteria"/>
</dbReference>
<evidence type="ECO:0000259" key="1">
    <source>
        <dbReference type="Pfam" id="PF10057"/>
    </source>
</evidence>
<evidence type="ECO:0000313" key="2">
    <source>
        <dbReference type="EMBL" id="EEG78744.1"/>
    </source>
</evidence>
<organism evidence="2 3">
    <name type="scientific">Dethiobacter alkaliphilus AHT 1</name>
    <dbReference type="NCBI Taxonomy" id="555088"/>
    <lineage>
        <taxon>Bacteria</taxon>
        <taxon>Bacillati</taxon>
        <taxon>Bacillota</taxon>
        <taxon>Dethiobacteria</taxon>
        <taxon>Dethiobacterales</taxon>
        <taxon>Dethiobacteraceae</taxon>
        <taxon>Dethiobacter</taxon>
    </lineage>
</organism>
<proteinExistence type="predicted"/>
<protein>
    <recommendedName>
        <fullName evidence="1">Na+-translocating membrane potential-generating system MpsC domain-containing protein</fullName>
    </recommendedName>
</protein>
<dbReference type="RefSeq" id="WP_008513701.1">
    <property type="nucleotide sequence ID" value="NZ_ACJM01000001.1"/>
</dbReference>
<gene>
    <name evidence="2" type="ORF">DealDRAFT_0018</name>
</gene>
<sequence>MAYSKGQMEDEITKAMIHWEREYKGRGPTEAKTDILRNMVIVQLRGILTPAECHLAQNKDGMVLIKKLRQQLVEQGRPQLEEIVKKVTSANVISLHTDISTKTGERLFVFMLDKEI</sequence>
<name>C0GC09_DETAL</name>
<accession>C0GC09</accession>
<dbReference type="OrthoDB" id="5422931at2"/>
<dbReference type="InterPro" id="IPR018745">
    <property type="entry name" value="MpsC"/>
</dbReference>
<dbReference type="AlphaFoldDB" id="C0GC09"/>
<evidence type="ECO:0000313" key="3">
    <source>
        <dbReference type="Proteomes" id="UP000006443"/>
    </source>
</evidence>
<dbReference type="Proteomes" id="UP000006443">
    <property type="component" value="Unassembled WGS sequence"/>
</dbReference>
<dbReference type="EMBL" id="ACJM01000001">
    <property type="protein sequence ID" value="EEG78744.1"/>
    <property type="molecule type" value="Genomic_DNA"/>
</dbReference>
<dbReference type="STRING" id="555088.DealDRAFT_0018"/>
<comment type="caution">
    <text evidence="2">The sequence shown here is derived from an EMBL/GenBank/DDBJ whole genome shotgun (WGS) entry which is preliminary data.</text>
</comment>